<comment type="caution">
    <text evidence="1">The sequence shown here is derived from an EMBL/GenBank/DDBJ whole genome shotgun (WGS) entry which is preliminary data.</text>
</comment>
<gene>
    <name evidence="1" type="ORF">KDM90_00735</name>
</gene>
<dbReference type="EMBL" id="JAGSPJ010000001">
    <property type="protein sequence ID" value="MBR7798534.1"/>
    <property type="molecule type" value="Genomic_DNA"/>
</dbReference>
<dbReference type="Proteomes" id="UP000678545">
    <property type="component" value="Unassembled WGS sequence"/>
</dbReference>
<name>A0A941DWD4_9BURK</name>
<protein>
    <submittedName>
        <fullName evidence="1">Uncharacterized protein</fullName>
    </submittedName>
</protein>
<dbReference type="RefSeq" id="WP_212673704.1">
    <property type="nucleotide sequence ID" value="NZ_JAGSPJ010000001.1"/>
</dbReference>
<evidence type="ECO:0000313" key="2">
    <source>
        <dbReference type="Proteomes" id="UP000678545"/>
    </source>
</evidence>
<dbReference type="AlphaFoldDB" id="A0A941DWD4"/>
<reference evidence="1" key="1">
    <citation type="submission" date="2021-04" db="EMBL/GenBank/DDBJ databases">
        <title>novel species isolated from subtropical streams in China.</title>
        <authorList>
            <person name="Lu H."/>
        </authorList>
    </citation>
    <scope>NUCLEOTIDE SEQUENCE</scope>
    <source>
        <strain evidence="1">FT137W</strain>
    </source>
</reference>
<organism evidence="1 2">
    <name type="scientific">Undibacterium fentianense</name>
    <dbReference type="NCBI Taxonomy" id="2828728"/>
    <lineage>
        <taxon>Bacteria</taxon>
        <taxon>Pseudomonadati</taxon>
        <taxon>Pseudomonadota</taxon>
        <taxon>Betaproteobacteria</taxon>
        <taxon>Burkholderiales</taxon>
        <taxon>Oxalobacteraceae</taxon>
        <taxon>Undibacterium</taxon>
    </lineage>
</organism>
<keyword evidence="2" id="KW-1185">Reference proteome</keyword>
<proteinExistence type="predicted"/>
<accession>A0A941DWD4</accession>
<sequence length="201" mass="22227">MALFVYVIESPSALDLLDGRTEGRALCEAMSVSGIPYFYSLVTNKETLKIALADRLDTASHNFGSAVPVLHFSMHGNEHGVALTSGDFITWAELEFLLNDVNQKCNSTGMLLCMSTCHGIHAQRMAVADLTRRPFWALVGNSFSTQWSDSAVAYIAFYHQYFKGIGINDCVTAMKFASGDQNFYFTYGEDARRALCTETTN</sequence>
<evidence type="ECO:0000313" key="1">
    <source>
        <dbReference type="EMBL" id="MBR7798534.1"/>
    </source>
</evidence>